<name>A0A832T8Y9_PYRHR</name>
<evidence type="ECO:0000313" key="3">
    <source>
        <dbReference type="Proteomes" id="UP000617544"/>
    </source>
</evidence>
<dbReference type="PANTHER" id="PTHR38813">
    <property type="match status" value="1"/>
</dbReference>
<dbReference type="InterPro" id="IPR035093">
    <property type="entry name" value="RelE/ParE_toxin_dom_sf"/>
</dbReference>
<evidence type="ECO:0000256" key="1">
    <source>
        <dbReference type="ARBA" id="ARBA00022649"/>
    </source>
</evidence>
<dbReference type="PANTHER" id="PTHR38813:SF1">
    <property type="entry name" value="TOXIN RELE1-RELATED"/>
    <property type="match status" value="1"/>
</dbReference>
<dbReference type="AlphaFoldDB" id="A0A832T8Y9"/>
<dbReference type="Proteomes" id="UP000617544">
    <property type="component" value="Unassembled WGS sequence"/>
</dbReference>
<dbReference type="InterPro" id="IPR052747">
    <property type="entry name" value="TA_system_RelE_toxin"/>
</dbReference>
<organism evidence="2 3">
    <name type="scientific">Pyrococcus horikoshii</name>
    <dbReference type="NCBI Taxonomy" id="53953"/>
    <lineage>
        <taxon>Archaea</taxon>
        <taxon>Methanobacteriati</taxon>
        <taxon>Methanobacteriota</taxon>
        <taxon>Thermococci</taxon>
        <taxon>Thermococcales</taxon>
        <taxon>Thermococcaceae</taxon>
        <taxon>Pyrococcus</taxon>
    </lineage>
</organism>
<accession>A0A832T8Y9</accession>
<gene>
    <name evidence="2" type="ORF">HA331_04490</name>
</gene>
<reference evidence="2" key="1">
    <citation type="journal article" date="2020" name="bioRxiv">
        <title>A rank-normalized archaeal taxonomy based on genome phylogeny resolves widespread incomplete and uneven classifications.</title>
        <authorList>
            <person name="Rinke C."/>
            <person name="Chuvochina M."/>
            <person name="Mussig A.J."/>
            <person name="Chaumeil P.-A."/>
            <person name="Waite D.W."/>
            <person name="Whitman W.B."/>
            <person name="Parks D.H."/>
            <person name="Hugenholtz P."/>
        </authorList>
    </citation>
    <scope>NUCLEOTIDE SEQUENCE</scope>
    <source>
        <strain evidence="2">UBA8834</strain>
    </source>
</reference>
<dbReference type="Pfam" id="PF05016">
    <property type="entry name" value="ParE_toxin"/>
    <property type="match status" value="1"/>
</dbReference>
<dbReference type="SUPFAM" id="SSF143011">
    <property type="entry name" value="RelE-like"/>
    <property type="match status" value="1"/>
</dbReference>
<comment type="caution">
    <text evidence="2">The sequence shown here is derived from an EMBL/GenBank/DDBJ whole genome shotgun (WGS) entry which is preliminary data.</text>
</comment>
<sequence>MKFEVIILPKVSKKSKKYLSKSQLEKLSKFFKTLEFDPLPVERYDVKPVKGKRSEIGKGKLYRFRIGDYRVFYTILWDEKAVVIVDIKSREKAYKK</sequence>
<dbReference type="RefSeq" id="WP_010884519.1">
    <property type="nucleotide sequence ID" value="NZ_DUJN01000004.1"/>
</dbReference>
<dbReference type="GeneID" id="1444306"/>
<protein>
    <submittedName>
        <fullName evidence="2">Type II toxin-antitoxin system RelE/ParE family toxin</fullName>
    </submittedName>
</protein>
<dbReference type="Gene3D" id="3.30.2310.20">
    <property type="entry name" value="RelE-like"/>
    <property type="match status" value="1"/>
</dbReference>
<dbReference type="EMBL" id="DUJN01000004">
    <property type="protein sequence ID" value="HII61004.1"/>
    <property type="molecule type" value="Genomic_DNA"/>
</dbReference>
<keyword evidence="1" id="KW-1277">Toxin-antitoxin system</keyword>
<evidence type="ECO:0000313" key="2">
    <source>
        <dbReference type="EMBL" id="HII61004.1"/>
    </source>
</evidence>
<proteinExistence type="predicted"/>
<dbReference type="InterPro" id="IPR007712">
    <property type="entry name" value="RelE/ParE_toxin"/>
</dbReference>